<evidence type="ECO:0000313" key="4">
    <source>
        <dbReference type="Proteomes" id="UP000547674"/>
    </source>
</evidence>
<comment type="caution">
    <text evidence="3">The sequence shown here is derived from an EMBL/GenBank/DDBJ whole genome shotgun (WGS) entry which is preliminary data.</text>
</comment>
<gene>
    <name evidence="3" type="ORF">HKN21_03855</name>
</gene>
<dbReference type="PANTHER" id="PTHR15629:SF2">
    <property type="entry name" value="SH3 DOMAIN-CONTAINING YSC84-LIKE PROTEIN 1"/>
    <property type="match status" value="1"/>
</dbReference>
<dbReference type="PANTHER" id="PTHR15629">
    <property type="entry name" value="SH3YL1 PROTEIN"/>
    <property type="match status" value="1"/>
</dbReference>
<proteinExistence type="predicted"/>
<dbReference type="Proteomes" id="UP000547674">
    <property type="component" value="Unassembled WGS sequence"/>
</dbReference>
<name>A0A7Y2H1C9_UNCEI</name>
<evidence type="ECO:0000256" key="1">
    <source>
        <dbReference type="SAM" id="SignalP"/>
    </source>
</evidence>
<dbReference type="AlphaFoldDB" id="A0A7Y2H1C9"/>
<feature type="chain" id="PRO_5030544419" evidence="1">
    <location>
        <begin position="28"/>
        <end position="237"/>
    </location>
</feature>
<feature type="signal peptide" evidence="1">
    <location>
        <begin position="1"/>
        <end position="27"/>
    </location>
</feature>
<feature type="domain" description="Ysc84 actin-binding" evidence="2">
    <location>
        <begin position="110"/>
        <end position="223"/>
    </location>
</feature>
<dbReference type="EMBL" id="JABDJR010000145">
    <property type="protein sequence ID" value="NNF05870.1"/>
    <property type="molecule type" value="Genomic_DNA"/>
</dbReference>
<dbReference type="GO" id="GO:0035091">
    <property type="term" value="F:phosphatidylinositol binding"/>
    <property type="evidence" value="ECO:0007669"/>
    <property type="project" value="TreeGrafter"/>
</dbReference>
<accession>A0A7Y2H1C9</accession>
<reference evidence="3 4" key="1">
    <citation type="submission" date="2020-03" db="EMBL/GenBank/DDBJ databases">
        <title>Metabolic flexibility allows generalist bacteria to become dominant in a frequently disturbed ecosystem.</title>
        <authorList>
            <person name="Chen Y.-J."/>
            <person name="Leung P.M."/>
            <person name="Bay S.K."/>
            <person name="Hugenholtz P."/>
            <person name="Kessler A.J."/>
            <person name="Shelley G."/>
            <person name="Waite D.W."/>
            <person name="Cook P.L."/>
            <person name="Greening C."/>
        </authorList>
    </citation>
    <scope>NUCLEOTIDE SEQUENCE [LARGE SCALE GENOMIC DNA]</scope>
    <source>
        <strain evidence="3">SS_bin_28</strain>
    </source>
</reference>
<dbReference type="InterPro" id="IPR051702">
    <property type="entry name" value="SH3_domain_YSC84-like"/>
</dbReference>
<dbReference type="Pfam" id="PF04366">
    <property type="entry name" value="Ysc84"/>
    <property type="match status" value="1"/>
</dbReference>
<sequence length="237" mass="24803">MQLKKSWFRNAFTGAITLAMVPGTVLADGKSEISDEVERTQKAAEVLHTMTQSEDSNIPEYLLEKAEGIAIIPNVVKGALLVGGRYGKGIVSQRLDNGEWSSPVFVGIGGASYGFQAGVKSTDLVLIFTSKDGLEGLLEDNLELGGEIGVAVGPIGRKASLATNLTVDSPILSYSRSEGLFAGASLEGAVLSLDHGANEDVYGKGFNAEHVLTGKVMAPEALSLVVAELDVHADSGR</sequence>
<keyword evidence="1" id="KW-0732">Signal</keyword>
<dbReference type="InterPro" id="IPR007461">
    <property type="entry name" value="Ysc84_actin-binding"/>
</dbReference>
<evidence type="ECO:0000313" key="3">
    <source>
        <dbReference type="EMBL" id="NNF05870.1"/>
    </source>
</evidence>
<protein>
    <submittedName>
        <fullName evidence="3">Lipid-binding SYLF domain-containing protein</fullName>
    </submittedName>
</protein>
<dbReference type="CDD" id="cd11524">
    <property type="entry name" value="SYLF"/>
    <property type="match status" value="1"/>
</dbReference>
<evidence type="ECO:0000259" key="2">
    <source>
        <dbReference type="Pfam" id="PF04366"/>
    </source>
</evidence>
<organism evidence="3 4">
    <name type="scientific">Eiseniibacteriota bacterium</name>
    <dbReference type="NCBI Taxonomy" id="2212470"/>
    <lineage>
        <taxon>Bacteria</taxon>
        <taxon>Candidatus Eiseniibacteriota</taxon>
    </lineage>
</organism>